<dbReference type="HOGENOM" id="CLU_035417_0_0_11"/>
<evidence type="ECO:0000313" key="7">
    <source>
        <dbReference type="Proteomes" id="UP000007962"/>
    </source>
</evidence>
<dbReference type="SUPFAM" id="SSF53850">
    <property type="entry name" value="Periplasmic binding protein-like II"/>
    <property type="match status" value="1"/>
</dbReference>
<dbReference type="KEGG" id="bcv:Bcav_1437"/>
<dbReference type="STRING" id="471853.Bcav_1437"/>
<gene>
    <name evidence="6" type="ordered locus">Bcav_1437</name>
</gene>
<evidence type="ECO:0000256" key="4">
    <source>
        <dbReference type="ARBA" id="ARBA00022729"/>
    </source>
</evidence>
<evidence type="ECO:0000313" key="6">
    <source>
        <dbReference type="EMBL" id="ACQ79695.1"/>
    </source>
</evidence>
<organism evidence="6 7">
    <name type="scientific">Beutenbergia cavernae (strain ATCC BAA-8 / DSM 12333 / CCUG 43141 / JCM 11478 / NBRC 16432 / NCIMB 13614 / HKI 0122)</name>
    <dbReference type="NCBI Taxonomy" id="471853"/>
    <lineage>
        <taxon>Bacteria</taxon>
        <taxon>Bacillati</taxon>
        <taxon>Actinomycetota</taxon>
        <taxon>Actinomycetes</taxon>
        <taxon>Micrococcales</taxon>
        <taxon>Beutenbergiaceae</taxon>
        <taxon>Beutenbergia</taxon>
    </lineage>
</organism>
<feature type="chain" id="PRO_5002946833" evidence="5">
    <location>
        <begin position="25"/>
        <end position="544"/>
    </location>
</feature>
<dbReference type="PROSITE" id="PS51257">
    <property type="entry name" value="PROKAR_LIPOPROTEIN"/>
    <property type="match status" value="1"/>
</dbReference>
<dbReference type="Proteomes" id="UP000007962">
    <property type="component" value="Chromosome"/>
</dbReference>
<evidence type="ECO:0000256" key="5">
    <source>
        <dbReference type="SAM" id="SignalP"/>
    </source>
</evidence>
<dbReference type="RefSeq" id="WP_015881935.1">
    <property type="nucleotide sequence ID" value="NC_012669.1"/>
</dbReference>
<dbReference type="AlphaFoldDB" id="C5C2K9"/>
<dbReference type="EMBL" id="CP001618">
    <property type="protein sequence ID" value="ACQ79695.1"/>
    <property type="molecule type" value="Genomic_DNA"/>
</dbReference>
<proteinExistence type="inferred from homology"/>
<dbReference type="InterPro" id="IPR006059">
    <property type="entry name" value="SBP"/>
</dbReference>
<keyword evidence="3" id="KW-0813">Transport</keyword>
<comment type="similarity">
    <text evidence="2">Belongs to the bacterial solute-binding protein 1 family.</text>
</comment>
<dbReference type="Gene3D" id="3.40.190.10">
    <property type="entry name" value="Periplasmic binding protein-like II"/>
    <property type="match status" value="1"/>
</dbReference>
<name>C5C2K9_BEUC1</name>
<keyword evidence="7" id="KW-1185">Reference proteome</keyword>
<dbReference type="PROSITE" id="PS51318">
    <property type="entry name" value="TAT"/>
    <property type="match status" value="1"/>
</dbReference>
<sequence>MRLELDRRTMLQAGALALGGTALAACSSGGGGSAGGGGGGASGAPATLPTFRLWEGPAPDFAGAADGGMDGFRAFPAEPARAIDDVPGDGEPITFMTNIPGAIPPTREANSFWRAVEERIGSPLDISMSSNDEYEDKFATRVAGDDLPDLINVPPNVPQLPALLAAKALDLTEHLAGDAVLDYPFLANLPTESWKGCLQGGGIYGVPVPRGLARTSLPIYRRDLVEAAGISDPQPTSFEEFLDLCREMTDPARNTWAWASVPTNYLRQMWSCPYLWAVDDDGRFTAMWELEECEAALADAVTMFEAGVVNPDAFTANVGAQKQWFAAGTAVFVLDSYVAWNQFYTDNPTLTEMRVDMLDVPGRDGGAGTPWLGLANNNITAFNANTEHDVETLLAVANWMAAPFGTDEYKFRKFGVEGEHHELQGTDPVVTPLGTTELGIGLQYIADAPMTLYLPGRPEVPEAQFASQQAVLDRLVADASWGLYSETSSRVNKQIQDTINDVTNQIIQGNAAISTWPDAVQAWLDGGGEQIRGELEEAYAEQNG</sequence>
<dbReference type="PANTHER" id="PTHR43649:SF31">
    <property type="entry name" value="SN-GLYCEROL-3-PHOSPHATE-BINDING PERIPLASMIC PROTEIN UGPB"/>
    <property type="match status" value="1"/>
</dbReference>
<evidence type="ECO:0000256" key="1">
    <source>
        <dbReference type="ARBA" id="ARBA00004196"/>
    </source>
</evidence>
<dbReference type="GO" id="GO:0030313">
    <property type="term" value="C:cell envelope"/>
    <property type="evidence" value="ECO:0007669"/>
    <property type="project" value="UniProtKB-SubCell"/>
</dbReference>
<accession>C5C2K9</accession>
<dbReference type="InterPro" id="IPR050490">
    <property type="entry name" value="Bact_solute-bd_prot1"/>
</dbReference>
<dbReference type="OrthoDB" id="2513152at2"/>
<evidence type="ECO:0000256" key="3">
    <source>
        <dbReference type="ARBA" id="ARBA00022448"/>
    </source>
</evidence>
<keyword evidence="4 5" id="KW-0732">Signal</keyword>
<dbReference type="Pfam" id="PF01547">
    <property type="entry name" value="SBP_bac_1"/>
    <property type="match status" value="1"/>
</dbReference>
<dbReference type="eggNOG" id="COG1653">
    <property type="taxonomic scope" value="Bacteria"/>
</dbReference>
<feature type="signal peptide" evidence="5">
    <location>
        <begin position="1"/>
        <end position="24"/>
    </location>
</feature>
<dbReference type="PANTHER" id="PTHR43649">
    <property type="entry name" value="ARABINOSE-BINDING PROTEIN-RELATED"/>
    <property type="match status" value="1"/>
</dbReference>
<comment type="subcellular location">
    <subcellularLocation>
        <location evidence="1">Cell envelope</location>
    </subcellularLocation>
</comment>
<protein>
    <submittedName>
        <fullName evidence="6">Extracellular solute-binding protein family 1</fullName>
    </submittedName>
</protein>
<dbReference type="InterPro" id="IPR006311">
    <property type="entry name" value="TAT_signal"/>
</dbReference>
<evidence type="ECO:0000256" key="2">
    <source>
        <dbReference type="ARBA" id="ARBA00008520"/>
    </source>
</evidence>
<reference evidence="6 7" key="1">
    <citation type="journal article" date="2009" name="Stand. Genomic Sci.">
        <title>Complete genome sequence of Beutenbergia cavernae type strain (HKI 0122).</title>
        <authorList>
            <person name="Land M."/>
            <person name="Pukall R."/>
            <person name="Abt B."/>
            <person name="Goker M."/>
            <person name="Rohde M."/>
            <person name="Glavina Del Rio T."/>
            <person name="Tice H."/>
            <person name="Copeland A."/>
            <person name="Cheng J.F."/>
            <person name="Lucas S."/>
            <person name="Chen F."/>
            <person name="Nolan M."/>
            <person name="Bruce D."/>
            <person name="Goodwin L."/>
            <person name="Pitluck S."/>
            <person name="Ivanova N."/>
            <person name="Mavromatis K."/>
            <person name="Ovchinnikova G."/>
            <person name="Pati A."/>
            <person name="Chen A."/>
            <person name="Palaniappan K."/>
            <person name="Hauser L."/>
            <person name="Chang Y.J."/>
            <person name="Jefferies C.C."/>
            <person name="Saunders E."/>
            <person name="Brettin T."/>
            <person name="Detter J.C."/>
            <person name="Han C."/>
            <person name="Chain P."/>
            <person name="Bristow J."/>
            <person name="Eisen J.A."/>
            <person name="Markowitz V."/>
            <person name="Hugenholtz P."/>
            <person name="Kyrpides N.C."/>
            <person name="Klenk H.P."/>
            <person name="Lapidus A."/>
        </authorList>
    </citation>
    <scope>NUCLEOTIDE SEQUENCE [LARGE SCALE GENOMIC DNA]</scope>
    <source>
        <strain evidence="7">ATCC BAA-8 / DSM 12333 / NBRC 16432</strain>
    </source>
</reference>